<dbReference type="Pfam" id="PF00698">
    <property type="entry name" value="Acyl_transf_1"/>
    <property type="match status" value="3"/>
</dbReference>
<evidence type="ECO:0000256" key="2">
    <source>
        <dbReference type="ARBA" id="ARBA00022450"/>
    </source>
</evidence>
<dbReference type="Pfam" id="PF21089">
    <property type="entry name" value="PKS_DH_N"/>
    <property type="match status" value="1"/>
</dbReference>
<dbReference type="SMART" id="SM01294">
    <property type="entry name" value="PKS_PP_betabranch"/>
    <property type="match status" value="1"/>
</dbReference>
<dbReference type="InterPro" id="IPR049900">
    <property type="entry name" value="PKS_mFAS_DH"/>
</dbReference>
<comment type="caution">
    <text evidence="12">The sequence shown here is derived from an EMBL/GenBank/DDBJ whole genome shotgun (WGS) entry which is preliminary data.</text>
</comment>
<dbReference type="Gene3D" id="3.10.129.110">
    <property type="entry name" value="Polyketide synthase dehydratase"/>
    <property type="match status" value="1"/>
</dbReference>
<dbReference type="InterPro" id="IPR014031">
    <property type="entry name" value="Ketoacyl_synth_C"/>
</dbReference>
<dbReference type="InterPro" id="IPR001227">
    <property type="entry name" value="Ac_transferase_dom_sf"/>
</dbReference>
<dbReference type="Gene3D" id="3.30.70.3290">
    <property type="match status" value="1"/>
</dbReference>
<dbReference type="SMART" id="SM00823">
    <property type="entry name" value="PKS_PP"/>
    <property type="match status" value="2"/>
</dbReference>
<dbReference type="SUPFAM" id="SSF53901">
    <property type="entry name" value="Thiolase-like"/>
    <property type="match status" value="1"/>
</dbReference>
<dbReference type="PROSITE" id="PS00606">
    <property type="entry name" value="KS3_1"/>
    <property type="match status" value="1"/>
</dbReference>
<feature type="active site" description="Proton acceptor; for dehydratase activity" evidence="7">
    <location>
        <position position="1443"/>
    </location>
</feature>
<dbReference type="PROSITE" id="PS00012">
    <property type="entry name" value="PHOSPHOPANTETHEINE"/>
    <property type="match status" value="1"/>
</dbReference>
<evidence type="ECO:0000259" key="10">
    <source>
        <dbReference type="PROSITE" id="PS52004"/>
    </source>
</evidence>
<protein>
    <recommendedName>
        <fullName evidence="14">Polyketide synthase</fullName>
    </recommendedName>
</protein>
<dbReference type="InterPro" id="IPR020806">
    <property type="entry name" value="PKS_PP-bd"/>
</dbReference>
<feature type="region of interest" description="N-terminal hotdog fold" evidence="7">
    <location>
        <begin position="1411"/>
        <end position="1547"/>
    </location>
</feature>
<feature type="region of interest" description="C-terminal hotdog fold" evidence="7">
    <location>
        <begin position="1568"/>
        <end position="1713"/>
    </location>
</feature>
<dbReference type="SUPFAM" id="SSF52151">
    <property type="entry name" value="FabD/lysophospholipase-like"/>
    <property type="match status" value="2"/>
</dbReference>
<feature type="domain" description="Carrier" evidence="9">
    <location>
        <begin position="1753"/>
        <end position="1827"/>
    </location>
</feature>
<evidence type="ECO:0000256" key="4">
    <source>
        <dbReference type="ARBA" id="ARBA00022679"/>
    </source>
</evidence>
<keyword evidence="5" id="KW-0045">Antibiotic biosynthesis</keyword>
<evidence type="ECO:0000313" key="12">
    <source>
        <dbReference type="EMBL" id="GAA0494752.1"/>
    </source>
</evidence>
<gene>
    <name evidence="12" type="ORF">GCM10010361_70140</name>
</gene>
<name>A0ABN1BCL1_9ACTN</name>
<dbReference type="SMART" id="SM00826">
    <property type="entry name" value="PKS_DH"/>
    <property type="match status" value="1"/>
</dbReference>
<organism evidence="12 13">
    <name type="scientific">Streptomyces olivaceiscleroticus</name>
    <dbReference type="NCBI Taxonomy" id="68245"/>
    <lineage>
        <taxon>Bacteria</taxon>
        <taxon>Bacillati</taxon>
        <taxon>Actinomycetota</taxon>
        <taxon>Actinomycetes</taxon>
        <taxon>Kitasatosporales</taxon>
        <taxon>Streptomycetaceae</taxon>
        <taxon>Streptomyces</taxon>
    </lineage>
</organism>
<dbReference type="CDD" id="cd00833">
    <property type="entry name" value="PKS"/>
    <property type="match status" value="1"/>
</dbReference>
<sequence>MPSYPFCPRAPMARRQTEPTGMRQWPVSPPSSDNPRPAPPRDAAFGQAGPVPSPANAPTSRPTHPPRKDTVSPSPVPAVSAERLREWLRGQLAELLTTDPDLIGDDDRFAGLGLDSLRATSLASALSEEFGARVSPALLWAHPSVGALSQYLAQGRRAEATVAEYRTDERPGARSDEPVAVVGMACRLPGADGLDAFWELLRSGIDAVRPVPEDRWTADEHAGVPSEAGFLSAPVDRFDPLFFGISPREAAEMDPQQRLFLEVAWEALEQAGLSKERLRCSRTGVFAGAIWHDFADLCGTDDAPPTSHSATGQALNMVANRLSYTLGLRGPSLTLDSACSSSLLAVHLACRSLLEGECDAAVAGGVNLLLSPATMEALTRFGGLSPDGRCKAFDARGDGFGRGEGCGVVVLKPLSRALADGDRIWSLIRGSAVNNDGPSNGLTAPDPLAQEDVLRRAYGRAGVDPHEVHLVETHGTGTALGDPIEASALGAVLGGAHRAEPLRIGAVKTNVGHLEGAAGITGLIKAVLCLHHRSVPPNLHFDVPNPHIDFAALALRVPTELEEWPAGRRLAGVSSFGWGGTNVHAVLEGWNEPEPLPDTPELTTPEGKEHARVAFVCAPHGHQWVGMARHMLRSEPVFRAAVERCDRELARHTGWSVLDVLHVEAGRADYDDVSVTQPVLFSVQVALAAWLEHRGVRPDVVAGHSLGEIAAAVIAGFLDIPEAARVVHHYSRHQARIAGRGEGMAVVELSAAELGGDPAVAFIRPTDGTDRTGTDADGYTDGGRLVIAAHNGPGSTVVAGPVAELEALLARLKARGVLASMVRVNVAAHSPAIDEIVPDLIDDLGELSVAPGRIPMLSTVTARPLTAGELDAVYFARNLREPVRLAEATGKILADGCAALVEISAHPVLSAALQQSARQAGDTARVLATMVRADDDRAGPWAALTELAALGALRPPAQSTDTAELVTLSAATGSALREAAARTAEVLERAPSVCLPAVVAAARCRAGHPYRLAVVARTPKEVAEALRRHAGGVFAGGVHSAARPVRAPKVVFVFPGQGSQWVGMARELLASEPVFAAAVRRCDAALAPHLDWSILTELQAEEADARLDRIDVVQPLLFTMEVALAELWSSWGVRPDAVIGHSMGEVAAAYVAGAVSLEDAARVISLRSRLMCQASGQGAMLAVELTGREAAEAVGARSGLVSVAVSNSRRSTVLSGDRTALEEIADELTRREIFCRWVKVDVASHSPQMDPLREDLLGLLDGVSGRAPRVPMHSTVTGRPCSDGDFDADYWFRNLRLPVLFGDRVEELVGQGHTVFVEMSPHPILLPAVQQAARDANGTAEARVVPSLRRGEPARDVLLDSLGALYVMGVPVDLERAATPARPSHVLPPYPWQRDCFPVRRSGAGVRRGVAGVLGERLDAASEPGSHYWQFTLQRDSWMIGDHVIDGASVAPGAVILELALQAARQVLPAGTGFTCTEVRFRAPLVVGEGGTRVQLVLRRKVSMGVTREVPTDGERAGTTAEPSSESCSEAWVRFFVGAACVAETRITATAPTATGQLDVSVAEERLAQGVPGPDYYSRLARRGLAYGPAYRRVQRVATGATEALSRLGCPSAEPDAPAPGTRLLDPAQLDAALQTALAPLLDSLPEGTGLVSAAIERLVVHGRLSTEGYAHASVRPFTHGFLADVRLHDVVGEPLVEATGVTLLRRRIAVANTHSPVRTEADGDVQSRTDGPNAQSVRDSLLRIADGDRRRAALETHITSSVAAVARIPADETDLDLPLRSYGIDSLMTLELRNLLEARFGIGLDPALITKHPTVRLLAPVVADLAGIPFPGRDASPVSAPENTKRER</sequence>
<dbReference type="InterPro" id="IPR009081">
    <property type="entry name" value="PP-bd_ACP"/>
</dbReference>
<dbReference type="PROSITE" id="PS50075">
    <property type="entry name" value="CARRIER"/>
    <property type="match status" value="2"/>
</dbReference>
<evidence type="ECO:0000259" key="11">
    <source>
        <dbReference type="PROSITE" id="PS52019"/>
    </source>
</evidence>
<comment type="pathway">
    <text evidence="1">Antibiotic biosynthesis.</text>
</comment>
<dbReference type="SUPFAM" id="SSF55048">
    <property type="entry name" value="Probable ACP-binding domain of malonyl-CoA ACP transacylase"/>
    <property type="match status" value="2"/>
</dbReference>
<evidence type="ECO:0000256" key="7">
    <source>
        <dbReference type="PROSITE-ProRule" id="PRU01363"/>
    </source>
</evidence>
<dbReference type="InterPro" id="IPR042104">
    <property type="entry name" value="PKS_dehydratase_sf"/>
</dbReference>
<feature type="region of interest" description="Disordered" evidence="8">
    <location>
        <begin position="1716"/>
        <end position="1735"/>
    </location>
</feature>
<dbReference type="PANTHER" id="PTHR43775:SF37">
    <property type="entry name" value="SI:DKEY-61P9.11"/>
    <property type="match status" value="1"/>
</dbReference>
<feature type="compositionally biased region" description="Basic and acidic residues" evidence="8">
    <location>
        <begin position="1718"/>
        <end position="1728"/>
    </location>
</feature>
<dbReference type="InterPro" id="IPR016036">
    <property type="entry name" value="Malonyl_transacylase_ACP-bd"/>
</dbReference>
<keyword evidence="3" id="KW-0597">Phosphoprotein</keyword>
<feature type="active site" description="Proton donor; for dehydratase activity" evidence="7">
    <location>
        <position position="1631"/>
    </location>
</feature>
<dbReference type="PROSITE" id="PS52004">
    <property type="entry name" value="KS3_2"/>
    <property type="match status" value="1"/>
</dbReference>
<dbReference type="InterPro" id="IPR032821">
    <property type="entry name" value="PKS_assoc"/>
</dbReference>
<dbReference type="InterPro" id="IPR006162">
    <property type="entry name" value="Ppantetheine_attach_site"/>
</dbReference>
<feature type="domain" description="PKS/mFAS DH" evidence="11">
    <location>
        <begin position="1411"/>
        <end position="1713"/>
    </location>
</feature>
<dbReference type="InterPro" id="IPR020807">
    <property type="entry name" value="PKS_DH"/>
</dbReference>
<dbReference type="InterPro" id="IPR016039">
    <property type="entry name" value="Thiolase-like"/>
</dbReference>
<dbReference type="Pfam" id="PF16197">
    <property type="entry name" value="KAsynt_C_assoc"/>
    <property type="match status" value="1"/>
</dbReference>
<dbReference type="SUPFAM" id="SSF47336">
    <property type="entry name" value="ACP-like"/>
    <property type="match status" value="2"/>
</dbReference>
<evidence type="ECO:0008006" key="14">
    <source>
        <dbReference type="Google" id="ProtNLM"/>
    </source>
</evidence>
<dbReference type="Gene3D" id="1.10.1200.10">
    <property type="entry name" value="ACP-like"/>
    <property type="match status" value="2"/>
</dbReference>
<evidence type="ECO:0000256" key="6">
    <source>
        <dbReference type="ARBA" id="ARBA00023315"/>
    </source>
</evidence>
<dbReference type="Pfam" id="PF14765">
    <property type="entry name" value="PS-DH"/>
    <property type="match status" value="1"/>
</dbReference>
<dbReference type="SMART" id="SM00825">
    <property type="entry name" value="PKS_KS"/>
    <property type="match status" value="1"/>
</dbReference>
<dbReference type="Gene3D" id="3.40.366.10">
    <property type="entry name" value="Malonyl-Coenzyme A Acyl Carrier Protein, domain 2"/>
    <property type="match status" value="2"/>
</dbReference>
<proteinExistence type="predicted"/>
<keyword evidence="6" id="KW-0012">Acyltransferase</keyword>
<dbReference type="SMART" id="SM00827">
    <property type="entry name" value="PKS_AT"/>
    <property type="match status" value="2"/>
</dbReference>
<dbReference type="EMBL" id="BAAABY010000054">
    <property type="protein sequence ID" value="GAA0494752.1"/>
    <property type="molecule type" value="Genomic_DNA"/>
</dbReference>
<evidence type="ECO:0000313" key="13">
    <source>
        <dbReference type="Proteomes" id="UP001500909"/>
    </source>
</evidence>
<dbReference type="InterPro" id="IPR049551">
    <property type="entry name" value="PKS_DH_C"/>
</dbReference>
<accession>A0ABN1BCL1</accession>
<dbReference type="PROSITE" id="PS52019">
    <property type="entry name" value="PKS_MFAS_DH"/>
    <property type="match status" value="1"/>
</dbReference>
<keyword evidence="4" id="KW-0808">Transferase</keyword>
<evidence type="ECO:0000259" key="9">
    <source>
        <dbReference type="PROSITE" id="PS50075"/>
    </source>
</evidence>
<dbReference type="InterPro" id="IPR020841">
    <property type="entry name" value="PKS_Beta-ketoAc_synthase_dom"/>
</dbReference>
<dbReference type="InterPro" id="IPR036736">
    <property type="entry name" value="ACP-like_sf"/>
</dbReference>
<feature type="region of interest" description="Disordered" evidence="8">
    <location>
        <begin position="1"/>
        <end position="78"/>
    </location>
</feature>
<evidence type="ECO:0000256" key="5">
    <source>
        <dbReference type="ARBA" id="ARBA00023194"/>
    </source>
</evidence>
<dbReference type="InterPro" id="IPR016035">
    <property type="entry name" value="Acyl_Trfase/lysoPLipase"/>
</dbReference>
<dbReference type="InterPro" id="IPR018201">
    <property type="entry name" value="Ketoacyl_synth_AS"/>
</dbReference>
<dbReference type="Pfam" id="PF22621">
    <property type="entry name" value="CurL-like_PKS_C"/>
    <property type="match status" value="1"/>
</dbReference>
<dbReference type="InterPro" id="IPR050091">
    <property type="entry name" value="PKS_NRPS_Biosynth_Enz"/>
</dbReference>
<dbReference type="Pfam" id="PF00109">
    <property type="entry name" value="ketoacyl-synt"/>
    <property type="match status" value="1"/>
</dbReference>
<dbReference type="Gene3D" id="3.40.47.10">
    <property type="match status" value="1"/>
</dbReference>
<feature type="domain" description="Carrier" evidence="9">
    <location>
        <begin position="78"/>
        <end position="156"/>
    </location>
</feature>
<dbReference type="Proteomes" id="UP001500909">
    <property type="component" value="Unassembled WGS sequence"/>
</dbReference>
<evidence type="ECO:0000256" key="8">
    <source>
        <dbReference type="SAM" id="MobiDB-lite"/>
    </source>
</evidence>
<dbReference type="InterPro" id="IPR014043">
    <property type="entry name" value="Acyl_transferase_dom"/>
</dbReference>
<dbReference type="Pfam" id="PF00550">
    <property type="entry name" value="PP-binding"/>
    <property type="match status" value="2"/>
</dbReference>
<keyword evidence="2" id="KW-0596">Phosphopantetheine</keyword>
<evidence type="ECO:0000256" key="1">
    <source>
        <dbReference type="ARBA" id="ARBA00004792"/>
    </source>
</evidence>
<dbReference type="InterPro" id="IPR014030">
    <property type="entry name" value="Ketoacyl_synth_N"/>
</dbReference>
<keyword evidence="13" id="KW-1185">Reference proteome</keyword>
<dbReference type="Pfam" id="PF02801">
    <property type="entry name" value="Ketoacyl-synt_C"/>
    <property type="match status" value="1"/>
</dbReference>
<dbReference type="PANTHER" id="PTHR43775">
    <property type="entry name" value="FATTY ACID SYNTHASE"/>
    <property type="match status" value="1"/>
</dbReference>
<reference evidence="12 13" key="1">
    <citation type="journal article" date="2019" name="Int. J. Syst. Evol. Microbiol.">
        <title>The Global Catalogue of Microorganisms (GCM) 10K type strain sequencing project: providing services to taxonomists for standard genome sequencing and annotation.</title>
        <authorList>
            <consortium name="The Broad Institute Genomics Platform"/>
            <consortium name="The Broad Institute Genome Sequencing Center for Infectious Disease"/>
            <person name="Wu L."/>
            <person name="Ma J."/>
        </authorList>
    </citation>
    <scope>NUCLEOTIDE SEQUENCE [LARGE SCALE GENOMIC DNA]</scope>
    <source>
        <strain evidence="12 13">JCM 4805</strain>
    </source>
</reference>
<dbReference type="InterPro" id="IPR049552">
    <property type="entry name" value="PKS_DH_N"/>
</dbReference>
<feature type="domain" description="Ketosynthase family 3 (KS3)" evidence="10">
    <location>
        <begin position="176"/>
        <end position="589"/>
    </location>
</feature>
<evidence type="ECO:0000256" key="3">
    <source>
        <dbReference type="ARBA" id="ARBA00022553"/>
    </source>
</evidence>